<organism evidence="7">
    <name type="scientific">Phallusia mammillata</name>
    <dbReference type="NCBI Taxonomy" id="59560"/>
    <lineage>
        <taxon>Eukaryota</taxon>
        <taxon>Metazoa</taxon>
        <taxon>Chordata</taxon>
        <taxon>Tunicata</taxon>
        <taxon>Ascidiacea</taxon>
        <taxon>Phlebobranchia</taxon>
        <taxon>Ascidiidae</taxon>
        <taxon>Phallusia</taxon>
    </lineage>
</organism>
<gene>
    <name evidence="7" type="primary">Ciao2a</name>
</gene>
<dbReference type="InterPro" id="IPR002744">
    <property type="entry name" value="MIP18-like"/>
</dbReference>
<reference evidence="7" key="1">
    <citation type="submission" date="2020-04" db="EMBL/GenBank/DDBJ databases">
        <authorList>
            <person name="Neveu A P."/>
        </authorList>
    </citation>
    <scope>NUCLEOTIDE SEQUENCE</scope>
    <source>
        <tissue evidence="7">Whole embryo</tissue>
    </source>
</reference>
<dbReference type="GO" id="GO:0007059">
    <property type="term" value="P:chromosome segregation"/>
    <property type="evidence" value="ECO:0007669"/>
    <property type="project" value="UniProtKB-KW"/>
</dbReference>
<dbReference type="PANTHER" id="PTHR12377:SF2">
    <property type="entry name" value="CYTOSOLIC IRON-SULFUR ASSEMBLY COMPONENT 2A"/>
    <property type="match status" value="1"/>
</dbReference>
<dbReference type="EMBL" id="LR783956">
    <property type="protein sequence ID" value="CAB3230999.1"/>
    <property type="molecule type" value="mRNA"/>
</dbReference>
<dbReference type="GO" id="GO:0051604">
    <property type="term" value="P:protein maturation"/>
    <property type="evidence" value="ECO:0007669"/>
    <property type="project" value="InterPro"/>
</dbReference>
<dbReference type="PANTHER" id="PTHR12377">
    <property type="entry name" value="CYTOSOLIC IRON-SULFUR ASSEMBLY COMPONENT 2B-RELATED"/>
    <property type="match status" value="1"/>
</dbReference>
<protein>
    <recommendedName>
        <fullName evidence="4">Cytosolic iron-sulfur assembly component 2A</fullName>
    </recommendedName>
    <alternativeName>
        <fullName evidence="5">MIP18 family protein FAM96A</fullName>
    </alternativeName>
</protein>
<accession>A0A6F9DA03</accession>
<comment type="similarity">
    <text evidence="1">Belongs to the MIP18 family.</text>
</comment>
<dbReference type="InterPro" id="IPR039796">
    <property type="entry name" value="MIP18"/>
</dbReference>
<sequence>MSSSDEWESCKLLCNTDIIRTIRDPEKPGTLEDLDVVYEEGVSVHQLESNHCNVEVKFRPTIKHCSLATLIGLCLRVKLERELPSSHKVSIFIAEGTHNTEGDINKQINDKERTAAAMENPGIKNVVERCIKEPD</sequence>
<proteinExistence type="evidence at transcript level"/>
<dbReference type="Gene3D" id="3.30.300.130">
    <property type="entry name" value="Fe-S cluster assembly (FSCA)"/>
    <property type="match status" value="1"/>
</dbReference>
<dbReference type="FunFam" id="3.30.300.130:FF:000004">
    <property type="entry name" value="cytosolic iron-sulfur assembly component 2A"/>
    <property type="match status" value="1"/>
</dbReference>
<dbReference type="InterPro" id="IPR034904">
    <property type="entry name" value="FSCA_dom_sf"/>
</dbReference>
<evidence type="ECO:0000256" key="1">
    <source>
        <dbReference type="ARBA" id="ARBA00010381"/>
    </source>
</evidence>
<evidence type="ECO:0000256" key="2">
    <source>
        <dbReference type="ARBA" id="ARBA00022829"/>
    </source>
</evidence>
<evidence type="ECO:0000259" key="6">
    <source>
        <dbReference type="Pfam" id="PF01883"/>
    </source>
</evidence>
<comment type="subunit">
    <text evidence="3">Monomer and homodimer. Component of the CIA complex. Interacts with CIAO1. Interacts with IREB2. Interacts with APAF1.</text>
</comment>
<dbReference type="Pfam" id="PF01883">
    <property type="entry name" value="FeS_assembly_P"/>
    <property type="match status" value="1"/>
</dbReference>
<evidence type="ECO:0000313" key="7">
    <source>
        <dbReference type="EMBL" id="CAB3230999.1"/>
    </source>
</evidence>
<evidence type="ECO:0000256" key="3">
    <source>
        <dbReference type="ARBA" id="ARBA00062218"/>
    </source>
</evidence>
<feature type="domain" description="MIP18 family-like" evidence="6">
    <location>
        <begin position="18"/>
        <end position="90"/>
    </location>
</feature>
<evidence type="ECO:0000256" key="5">
    <source>
        <dbReference type="ARBA" id="ARBA00082916"/>
    </source>
</evidence>
<dbReference type="AlphaFoldDB" id="A0A6F9DA03"/>
<name>A0A6F9DA03_9ASCI</name>
<dbReference type="SUPFAM" id="SSF117916">
    <property type="entry name" value="Fe-S cluster assembly (FSCA) domain-like"/>
    <property type="match status" value="1"/>
</dbReference>
<dbReference type="Gene3D" id="6.10.250.1280">
    <property type="match status" value="1"/>
</dbReference>
<evidence type="ECO:0000256" key="4">
    <source>
        <dbReference type="ARBA" id="ARBA00074929"/>
    </source>
</evidence>
<keyword evidence="2" id="KW-0159">Chromosome partition</keyword>